<evidence type="ECO:0000256" key="2">
    <source>
        <dbReference type="SAM" id="MobiDB-lite"/>
    </source>
</evidence>
<protein>
    <recommendedName>
        <fullName evidence="3">Opioid growth factor receptor (OGFr) conserved domain-containing protein</fullName>
    </recommendedName>
</protein>
<name>A0ABR3MM21_9TELE</name>
<keyword evidence="5" id="KW-1185">Reference proteome</keyword>
<gene>
    <name evidence="4" type="ORF">QQF64_003698</name>
</gene>
<evidence type="ECO:0000313" key="5">
    <source>
        <dbReference type="Proteomes" id="UP001558613"/>
    </source>
</evidence>
<reference evidence="4 5" key="1">
    <citation type="submission" date="2023-09" db="EMBL/GenBank/DDBJ databases">
        <authorList>
            <person name="Wang M."/>
        </authorList>
    </citation>
    <scope>NUCLEOTIDE SEQUENCE [LARGE SCALE GENOMIC DNA]</scope>
    <source>
        <strain evidence="4">GT-2023</strain>
        <tissue evidence="4">Liver</tissue>
    </source>
</reference>
<evidence type="ECO:0000256" key="1">
    <source>
        <dbReference type="ARBA" id="ARBA00010365"/>
    </source>
</evidence>
<feature type="domain" description="Opioid growth factor receptor (OGFr) conserved" evidence="3">
    <location>
        <begin position="1"/>
        <end position="117"/>
    </location>
</feature>
<evidence type="ECO:0000259" key="3">
    <source>
        <dbReference type="Pfam" id="PF04664"/>
    </source>
</evidence>
<dbReference type="PANTHER" id="PTHR14015">
    <property type="entry name" value="OPIOID GROWTH FACTOR RECEPTOR OGFR ZETA-TYPE OPIOID RECEPTOR"/>
    <property type="match status" value="1"/>
</dbReference>
<dbReference type="InterPro" id="IPR039574">
    <property type="entry name" value="OGFr"/>
</dbReference>
<accession>A0ABR3MM21</accession>
<comment type="similarity">
    <text evidence="1">Belongs to the opioid growth factor receptor family.</text>
</comment>
<dbReference type="Pfam" id="PF04664">
    <property type="entry name" value="OGFr_N"/>
    <property type="match status" value="2"/>
</dbReference>
<comment type="caution">
    <text evidence="4">The sequence shown here is derived from an EMBL/GenBank/DDBJ whole genome shotgun (WGS) entry which is preliminary data.</text>
</comment>
<feature type="region of interest" description="Disordered" evidence="2">
    <location>
        <begin position="136"/>
        <end position="162"/>
    </location>
</feature>
<dbReference type="Proteomes" id="UP001558613">
    <property type="component" value="Unassembled WGS sequence"/>
</dbReference>
<dbReference type="PANTHER" id="PTHR14015:SF1">
    <property type="entry name" value="OPIOID GROWTH FACTOR RECEPTOR"/>
    <property type="match status" value="1"/>
</dbReference>
<dbReference type="EMBL" id="JAYMGO010000011">
    <property type="protein sequence ID" value="KAL1265671.1"/>
    <property type="molecule type" value="Genomic_DNA"/>
</dbReference>
<proteinExistence type="inferred from homology"/>
<dbReference type="InterPro" id="IPR006757">
    <property type="entry name" value="OGF_rcpt"/>
</dbReference>
<feature type="domain" description="Opioid growth factor receptor (OGFr) conserved" evidence="3">
    <location>
        <begin position="416"/>
        <end position="618"/>
    </location>
</feature>
<sequence length="633" mass="74553">MLDFYGIRLVDELTGEVACASNWEDRFRNLNRYSNNNLRITRILKCLGTLGLKHYQTPLVKFFLQETLVKGQLQNVKQSVLDYFLFAVLEKSDRRELVRFAFNHFKPQEHFVWGPKKILLGQVACCKNEKVDQPTDYKQSRKVKDQQKRVKPQGSKHEMNMSYPLKKMESKKDHQNKDEAVTANKLKETKSDQGANKSIIIPNKLRDVVNSSYQTEEKTSCQVSDIEIKDKTEHEESEDKQKWVNLNELKHEIKKIDANYLPEEMESKTDHQNLDEPVTVNKLKETKSVQEANKSSQCRSENESVAKINNEMTVGVGDDDVSGPYQTIEMSSCEMSDMTVGDDNEDCHESSLNIRDMESDEECEFDSTWEDEYENKTPRKKVMHRKSCRNTYAAKDMQDFRYSCQNFDDDDDNDEKGRFHNLEFYYGKIKSSPEDVHIDEFHQQWWGEYESLEIVLTCIHWLFPLQDQGVNWSAHCLTIKEIQLFRKDEQAKSKLVKSYKLMLDFYGIRLVNESTGEVERAPNWRDRFRNLNRYSHNNLRITRILKCLGTLGLEHYQAPLVKFFLHETLVVGHLQSLKQSVLDYFMFAVLDKSERRELVRFAFKHFKPQEQFVWGPKKILSEQRKDRYCMVSI</sequence>
<evidence type="ECO:0000313" key="4">
    <source>
        <dbReference type="EMBL" id="KAL1265671.1"/>
    </source>
</evidence>
<feature type="compositionally biased region" description="Basic and acidic residues" evidence="2">
    <location>
        <begin position="136"/>
        <end position="148"/>
    </location>
</feature>
<organism evidence="4 5">
    <name type="scientific">Cirrhinus molitorella</name>
    <name type="common">mud carp</name>
    <dbReference type="NCBI Taxonomy" id="172907"/>
    <lineage>
        <taxon>Eukaryota</taxon>
        <taxon>Metazoa</taxon>
        <taxon>Chordata</taxon>
        <taxon>Craniata</taxon>
        <taxon>Vertebrata</taxon>
        <taxon>Euteleostomi</taxon>
        <taxon>Actinopterygii</taxon>
        <taxon>Neopterygii</taxon>
        <taxon>Teleostei</taxon>
        <taxon>Ostariophysi</taxon>
        <taxon>Cypriniformes</taxon>
        <taxon>Cyprinidae</taxon>
        <taxon>Labeoninae</taxon>
        <taxon>Labeonini</taxon>
        <taxon>Cirrhinus</taxon>
    </lineage>
</organism>